<protein>
    <submittedName>
        <fullName evidence="2">Uncharacterized protein LOC109114517</fullName>
    </submittedName>
</protein>
<accession>A0A1U8Q213</accession>
<organism evidence="1 2">
    <name type="scientific">Nelumbo nucifera</name>
    <name type="common">Sacred lotus</name>
    <dbReference type="NCBI Taxonomy" id="4432"/>
    <lineage>
        <taxon>Eukaryota</taxon>
        <taxon>Viridiplantae</taxon>
        <taxon>Streptophyta</taxon>
        <taxon>Embryophyta</taxon>
        <taxon>Tracheophyta</taxon>
        <taxon>Spermatophyta</taxon>
        <taxon>Magnoliopsida</taxon>
        <taxon>Proteales</taxon>
        <taxon>Nelumbonaceae</taxon>
        <taxon>Nelumbo</taxon>
    </lineage>
</organism>
<dbReference type="AlphaFoldDB" id="A0A1U8Q213"/>
<dbReference type="InterPro" id="IPR036392">
    <property type="entry name" value="PLAT/LH2_dom_sf"/>
</dbReference>
<dbReference type="Proteomes" id="UP000189703">
    <property type="component" value="Unplaced"/>
</dbReference>
<evidence type="ECO:0000313" key="2">
    <source>
        <dbReference type="RefSeq" id="XP_019052854.1"/>
    </source>
</evidence>
<dbReference type="InterPro" id="IPR010417">
    <property type="entry name" value="Embryo-specific_ATS3"/>
</dbReference>
<dbReference type="PANTHER" id="PTHR31718:SF69">
    <property type="entry name" value="PLAT DOMAIN-CONTAINING PROTEIN"/>
    <property type="match status" value="1"/>
</dbReference>
<name>A0A1U8Q213_NELNU</name>
<dbReference type="RefSeq" id="XP_019052854.1">
    <property type="nucleotide sequence ID" value="XM_019197309.1"/>
</dbReference>
<reference evidence="2" key="1">
    <citation type="submission" date="2025-08" db="UniProtKB">
        <authorList>
            <consortium name="RefSeq"/>
        </authorList>
    </citation>
    <scope>IDENTIFICATION</scope>
</reference>
<dbReference type="KEGG" id="nnu:109114517"/>
<dbReference type="PANTHER" id="PTHR31718">
    <property type="entry name" value="PLAT DOMAIN-CONTAINING PROTEIN"/>
    <property type="match status" value="1"/>
</dbReference>
<dbReference type="OrthoDB" id="1920702at2759"/>
<keyword evidence="1" id="KW-1185">Reference proteome</keyword>
<proteinExistence type="predicted"/>
<sequence length="202" mass="22071">MYIGITKVAMLGFSMNTQAIIILLIFALSVIVSPLADGVQPANPMSHASQANCTYSIVIETTCAPSADTKGVVGVRFGDSAGNLVVVKHLKNPKSLNAPKEGARKQGGTYRAFERCAVDVFDTSGPCMSRSVCSLYLKQFGADRWRPGWVKVLHRRDDSRLSLASYLFYFRTFVPENVWFGFDYCNPHQGSLPKVPTLGGEA</sequence>
<evidence type="ECO:0000313" key="1">
    <source>
        <dbReference type="Proteomes" id="UP000189703"/>
    </source>
</evidence>
<dbReference type="SUPFAM" id="SSF49723">
    <property type="entry name" value="Lipase/lipooxygenase domain (PLAT/LH2 domain)"/>
    <property type="match status" value="1"/>
</dbReference>
<dbReference type="OMA" id="GWVKVLH"/>
<gene>
    <name evidence="2" type="primary">LOC109114517</name>
</gene>
<dbReference type="GeneID" id="109114517"/>
<dbReference type="Pfam" id="PF06232">
    <property type="entry name" value="ATS3"/>
    <property type="match status" value="1"/>
</dbReference>